<evidence type="ECO:0008006" key="3">
    <source>
        <dbReference type="Google" id="ProtNLM"/>
    </source>
</evidence>
<evidence type="ECO:0000313" key="2">
    <source>
        <dbReference type="EMBL" id="GAF94762.1"/>
    </source>
</evidence>
<protein>
    <recommendedName>
        <fullName evidence="3">Glycosyltransferase subfamily 4-like N-terminal domain-containing protein</fullName>
    </recommendedName>
</protein>
<keyword evidence="1" id="KW-0812">Transmembrane</keyword>
<dbReference type="Gene3D" id="3.40.50.2000">
    <property type="entry name" value="Glycogen Phosphorylase B"/>
    <property type="match status" value="1"/>
</dbReference>
<comment type="caution">
    <text evidence="2">The sequence shown here is derived from an EMBL/GenBank/DDBJ whole genome shotgun (WGS) entry which is preliminary data.</text>
</comment>
<organism evidence="2">
    <name type="scientific">marine sediment metagenome</name>
    <dbReference type="NCBI Taxonomy" id="412755"/>
    <lineage>
        <taxon>unclassified sequences</taxon>
        <taxon>metagenomes</taxon>
        <taxon>ecological metagenomes</taxon>
    </lineage>
</organism>
<keyword evidence="1" id="KW-0472">Membrane</keyword>
<dbReference type="SUPFAM" id="SSF53756">
    <property type="entry name" value="UDP-Glycosyltransferase/glycogen phosphorylase"/>
    <property type="match status" value="1"/>
</dbReference>
<feature type="non-terminal residue" evidence="2">
    <location>
        <position position="121"/>
    </location>
</feature>
<feature type="transmembrane region" description="Helical" evidence="1">
    <location>
        <begin position="66"/>
        <end position="88"/>
    </location>
</feature>
<keyword evidence="1" id="KW-1133">Transmembrane helix</keyword>
<accession>X0U2Y4</accession>
<gene>
    <name evidence="2" type="ORF">S01H1_21431</name>
</gene>
<feature type="transmembrane region" description="Helical" evidence="1">
    <location>
        <begin position="94"/>
        <end position="113"/>
    </location>
</feature>
<dbReference type="AlphaFoldDB" id="X0U2Y4"/>
<name>X0U2Y4_9ZZZZ</name>
<evidence type="ECO:0000256" key="1">
    <source>
        <dbReference type="SAM" id="Phobius"/>
    </source>
</evidence>
<proteinExistence type="predicted"/>
<sequence length="121" mass="13793">MGELAVELKKLGHEVSVLTTTPHYNRDVEAESKQPLSSYWGKLLRKSMFNGIPVYHIAMPKKSKNLGARFIPFLHFHILSCIAGMIVFKRPDIIIVPSPPITLGVCAWMLSLFHRARYIYN</sequence>
<reference evidence="2" key="1">
    <citation type="journal article" date="2014" name="Front. Microbiol.">
        <title>High frequency of phylogenetically diverse reductive dehalogenase-homologous genes in deep subseafloor sedimentary metagenomes.</title>
        <authorList>
            <person name="Kawai M."/>
            <person name="Futagami T."/>
            <person name="Toyoda A."/>
            <person name="Takaki Y."/>
            <person name="Nishi S."/>
            <person name="Hori S."/>
            <person name="Arai W."/>
            <person name="Tsubouchi T."/>
            <person name="Morono Y."/>
            <person name="Uchiyama I."/>
            <person name="Ito T."/>
            <person name="Fujiyama A."/>
            <person name="Inagaki F."/>
            <person name="Takami H."/>
        </authorList>
    </citation>
    <scope>NUCLEOTIDE SEQUENCE</scope>
    <source>
        <strain evidence="2">Expedition CK06-06</strain>
    </source>
</reference>
<dbReference type="EMBL" id="BARS01011880">
    <property type="protein sequence ID" value="GAF94762.1"/>
    <property type="molecule type" value="Genomic_DNA"/>
</dbReference>